<proteinExistence type="inferred from homology"/>
<dbReference type="EMBL" id="JBJKFK010000548">
    <property type="protein sequence ID" value="KAL3316373.1"/>
    <property type="molecule type" value="Genomic_DNA"/>
</dbReference>
<dbReference type="PANTHER" id="PTHR12748">
    <property type="entry name" value="ORIGIN RECOGNITION COMPLEX SUBUNIT 3"/>
    <property type="match status" value="1"/>
</dbReference>
<dbReference type="InterPro" id="IPR040855">
    <property type="entry name" value="ORC_WH_C"/>
</dbReference>
<gene>
    <name evidence="8" type="ORF">Ciccas_004972</name>
</gene>
<evidence type="ECO:0000256" key="5">
    <source>
        <dbReference type="ARBA" id="ARBA00023242"/>
    </source>
</evidence>
<evidence type="ECO:0000259" key="6">
    <source>
        <dbReference type="Pfam" id="PF07034"/>
    </source>
</evidence>
<dbReference type="GO" id="GO:0005634">
    <property type="term" value="C:nucleus"/>
    <property type="evidence" value="ECO:0007669"/>
    <property type="project" value="UniProtKB-SubCell"/>
</dbReference>
<dbReference type="GO" id="GO:0006260">
    <property type="term" value="P:DNA replication"/>
    <property type="evidence" value="ECO:0007669"/>
    <property type="project" value="UniProtKB-KW"/>
</dbReference>
<keyword evidence="3" id="KW-0235">DNA replication</keyword>
<evidence type="ECO:0000256" key="1">
    <source>
        <dbReference type="ARBA" id="ARBA00004123"/>
    </source>
</evidence>
<evidence type="ECO:0008006" key="10">
    <source>
        <dbReference type="Google" id="ProtNLM"/>
    </source>
</evidence>
<dbReference type="Proteomes" id="UP001626550">
    <property type="component" value="Unassembled WGS sequence"/>
</dbReference>
<evidence type="ECO:0000313" key="9">
    <source>
        <dbReference type="Proteomes" id="UP001626550"/>
    </source>
</evidence>
<name>A0ABD2Q9Y4_9PLAT</name>
<dbReference type="InterPro" id="IPR020795">
    <property type="entry name" value="ORC3"/>
</dbReference>
<keyword evidence="5" id="KW-0539">Nucleus</keyword>
<evidence type="ECO:0000256" key="4">
    <source>
        <dbReference type="ARBA" id="ARBA00023125"/>
    </source>
</evidence>
<keyword evidence="9" id="KW-1185">Reference proteome</keyword>
<feature type="domain" description="Origin recognition complex subunit 3 winged helix C-terminal" evidence="7">
    <location>
        <begin position="585"/>
        <end position="697"/>
    </location>
</feature>
<comment type="caution">
    <text evidence="8">The sequence shown here is derived from an EMBL/GenBank/DDBJ whole genome shotgun (WGS) entry which is preliminary data.</text>
</comment>
<evidence type="ECO:0000256" key="2">
    <source>
        <dbReference type="ARBA" id="ARBA00010977"/>
    </source>
</evidence>
<comment type="similarity">
    <text evidence="2">Belongs to the ORC3 family.</text>
</comment>
<sequence>MDQGILVDRPTGQATRKLPSHIRELTELWDDLEQDILPLIGELNMQNLQKVLDFLCYDAQDEDSSIRTGLLLTGVNTPDIDQIFSQLSHCLPSYTCILRQHDAVNTANSIISALLKQVSCPRPLSFPNSLRNSYLELAEGMYLNNLTDSIVLMIPCVESIPSKVLSAFITTTANQLKELEHPLKISFLFGVASTVDSFLDRLPNQAISHLAIKTFNTMKPLKLVHSVIEHIYTATVGFHPNQQILSFLIDDIFLCSDYSIKNFLTRFKFIALDHYSCPFFPHLINVDSNKVSQYLSSLNKEETTQLYKNVALPDQKPETLLQSLKDQWILQLRAPILLHWIASIFSSVQSSNKCQLSTFIETYRLWLEDKLCPSTNWSRTMNSIASLSREAFVRLLECSKTIIKERMSFLNLDNDKEEFSPYLALIEEEIGPESVVNKVLKSLDCWLEAAQSLEESTESKVKVETLSSVPKRKMSLRDLKQHLGIDSLVSKTKEMKLSSPWSEFTGDFTRWLTACFSSRQRQSHQFISYVSASFKLPIELTAFFLPSPKLVPAFEVVYGCASRLPYIKQCLQPTFQKDLHLMLLQPQQSMASKWDLSVALKIYSECPSGLINLYDWLVAFNYVLSTGNETSQLVKRSIQQRKKEHEDKENIESDDDEELQVSKENVARFLGAVASLDFMGYVRSTKKKKDHLAKKIWNSSI</sequence>
<dbReference type="Pfam" id="PF18137">
    <property type="entry name" value="WHD_ORC"/>
    <property type="match status" value="1"/>
</dbReference>
<keyword evidence="4" id="KW-0238">DNA-binding</keyword>
<accession>A0ABD2Q9Y4</accession>
<dbReference type="Pfam" id="PF07034">
    <property type="entry name" value="ORC3_N"/>
    <property type="match status" value="1"/>
</dbReference>
<comment type="subcellular location">
    <subcellularLocation>
        <location evidence="1">Nucleus</location>
    </subcellularLocation>
</comment>
<evidence type="ECO:0000313" key="8">
    <source>
        <dbReference type="EMBL" id="KAL3316373.1"/>
    </source>
</evidence>
<evidence type="ECO:0000259" key="7">
    <source>
        <dbReference type="Pfam" id="PF18137"/>
    </source>
</evidence>
<dbReference type="GO" id="GO:0003677">
    <property type="term" value="F:DNA binding"/>
    <property type="evidence" value="ECO:0007669"/>
    <property type="project" value="UniProtKB-KW"/>
</dbReference>
<reference evidence="8 9" key="1">
    <citation type="submission" date="2024-11" db="EMBL/GenBank/DDBJ databases">
        <title>Adaptive evolution of stress response genes in parasites aligns with host niche diversity.</title>
        <authorList>
            <person name="Hahn C."/>
            <person name="Resl P."/>
        </authorList>
    </citation>
    <scope>NUCLEOTIDE SEQUENCE [LARGE SCALE GENOMIC DNA]</scope>
    <source>
        <strain evidence="8">EGGRZ-B1_66</strain>
        <tissue evidence="8">Body</tissue>
    </source>
</reference>
<protein>
    <recommendedName>
        <fullName evidence="10">Origin recognition complex subunit 3</fullName>
    </recommendedName>
</protein>
<feature type="domain" description="Origin recognition complex subunit 3 N-terminal" evidence="6">
    <location>
        <begin position="26"/>
        <end position="276"/>
    </location>
</feature>
<evidence type="ECO:0000256" key="3">
    <source>
        <dbReference type="ARBA" id="ARBA00022705"/>
    </source>
</evidence>
<dbReference type="InterPro" id="IPR045667">
    <property type="entry name" value="ORC3_N"/>
</dbReference>
<dbReference type="PANTHER" id="PTHR12748:SF0">
    <property type="entry name" value="ORIGIN RECOGNITION COMPLEX SUBUNIT 3"/>
    <property type="match status" value="1"/>
</dbReference>
<dbReference type="AlphaFoldDB" id="A0ABD2Q9Y4"/>
<organism evidence="8 9">
    <name type="scientific">Cichlidogyrus casuarinus</name>
    <dbReference type="NCBI Taxonomy" id="1844966"/>
    <lineage>
        <taxon>Eukaryota</taxon>
        <taxon>Metazoa</taxon>
        <taxon>Spiralia</taxon>
        <taxon>Lophotrochozoa</taxon>
        <taxon>Platyhelminthes</taxon>
        <taxon>Monogenea</taxon>
        <taxon>Monopisthocotylea</taxon>
        <taxon>Dactylogyridea</taxon>
        <taxon>Ancyrocephalidae</taxon>
        <taxon>Cichlidogyrus</taxon>
    </lineage>
</organism>